<dbReference type="PANTHER" id="PTHR43744:SF3">
    <property type="entry name" value="LACTOSE TRANSPORT SYSTEM PERMEASE PROTEIN LACG"/>
    <property type="match status" value="1"/>
</dbReference>
<evidence type="ECO:0000256" key="1">
    <source>
        <dbReference type="ARBA" id="ARBA00004651"/>
    </source>
</evidence>
<dbReference type="OrthoDB" id="61122at2"/>
<name>A0A430FUW6_9BIFI</name>
<dbReference type="Proteomes" id="UP000287470">
    <property type="component" value="Unassembled WGS sequence"/>
</dbReference>
<sequence>MSADIVRPNRHRKVTVGKVVQYAVLILMFLLLVGPFIWELSLSFKGKGDNVYAVPPYIIPKTPTFDNYLSVFRQVPVFHYMLNTLVVCVISIVGNIVFSTMAGYALGRLKWRGRGAVFAMFMGSMVIPLEGVMISQFLIIRSINLQNTLLAVALPGLCGAMNILLMTNAFKSIPMELEEAAMVDGASLWQRFFHICVPQVKGTMTVVGIFAFVGAWNDFLWPLIAISDEDKYTLTLGMNRLKGMFIQDPRLIAAGALVSLIPIIVFFCCFQRYFFRGLEQGGLKG</sequence>
<feature type="domain" description="ABC transmembrane type-1" evidence="8">
    <location>
        <begin position="81"/>
        <end position="270"/>
    </location>
</feature>
<feature type="transmembrane region" description="Helical" evidence="7">
    <location>
        <begin position="77"/>
        <end position="104"/>
    </location>
</feature>
<evidence type="ECO:0000256" key="7">
    <source>
        <dbReference type="RuleBase" id="RU363032"/>
    </source>
</evidence>
<gene>
    <name evidence="9" type="ORF">D2E24_0832</name>
</gene>
<dbReference type="GO" id="GO:0005886">
    <property type="term" value="C:plasma membrane"/>
    <property type="evidence" value="ECO:0007669"/>
    <property type="project" value="UniProtKB-SubCell"/>
</dbReference>
<dbReference type="RefSeq" id="WP_125968091.1">
    <property type="nucleotide sequence ID" value="NZ_QXGK01000006.1"/>
</dbReference>
<dbReference type="SUPFAM" id="SSF161098">
    <property type="entry name" value="MetI-like"/>
    <property type="match status" value="1"/>
</dbReference>
<dbReference type="Gene3D" id="1.10.3720.10">
    <property type="entry name" value="MetI-like"/>
    <property type="match status" value="1"/>
</dbReference>
<evidence type="ECO:0000313" key="9">
    <source>
        <dbReference type="EMBL" id="RSX57239.1"/>
    </source>
</evidence>
<dbReference type="CDD" id="cd06261">
    <property type="entry name" value="TM_PBP2"/>
    <property type="match status" value="1"/>
</dbReference>
<keyword evidence="3" id="KW-1003">Cell membrane</keyword>
<comment type="caution">
    <text evidence="9">The sequence shown here is derived from an EMBL/GenBank/DDBJ whole genome shotgun (WGS) entry which is preliminary data.</text>
</comment>
<feature type="transmembrane region" description="Helical" evidence="7">
    <location>
        <begin position="251"/>
        <end position="275"/>
    </location>
</feature>
<evidence type="ECO:0000256" key="2">
    <source>
        <dbReference type="ARBA" id="ARBA00022448"/>
    </source>
</evidence>
<reference evidence="9 10" key="1">
    <citation type="submission" date="2018-09" db="EMBL/GenBank/DDBJ databases">
        <title>Characterization of the phylogenetic diversity of five novel species belonging to the genus Bifidobacterium.</title>
        <authorList>
            <person name="Lugli G.A."/>
            <person name="Duranti S."/>
            <person name="Milani C."/>
        </authorList>
    </citation>
    <scope>NUCLEOTIDE SEQUENCE [LARGE SCALE GENOMIC DNA]</scope>
    <source>
        <strain evidence="9 10">2033B</strain>
    </source>
</reference>
<keyword evidence="5 7" id="KW-1133">Transmembrane helix</keyword>
<comment type="similarity">
    <text evidence="7">Belongs to the binding-protein-dependent transport system permease family.</text>
</comment>
<protein>
    <submittedName>
        <fullName evidence="9">ABC transporter permease</fullName>
    </submittedName>
</protein>
<evidence type="ECO:0000256" key="6">
    <source>
        <dbReference type="ARBA" id="ARBA00023136"/>
    </source>
</evidence>
<keyword evidence="4 7" id="KW-0812">Transmembrane</keyword>
<dbReference type="GO" id="GO:0055085">
    <property type="term" value="P:transmembrane transport"/>
    <property type="evidence" value="ECO:0007669"/>
    <property type="project" value="InterPro"/>
</dbReference>
<feature type="transmembrane region" description="Helical" evidence="7">
    <location>
        <begin position="116"/>
        <end position="139"/>
    </location>
</feature>
<keyword evidence="2 7" id="KW-0813">Transport</keyword>
<keyword evidence="10" id="KW-1185">Reference proteome</keyword>
<keyword evidence="6 7" id="KW-0472">Membrane</keyword>
<evidence type="ECO:0000259" key="8">
    <source>
        <dbReference type="PROSITE" id="PS50928"/>
    </source>
</evidence>
<dbReference type="InterPro" id="IPR035906">
    <property type="entry name" value="MetI-like_sf"/>
</dbReference>
<dbReference type="PANTHER" id="PTHR43744">
    <property type="entry name" value="ABC TRANSPORTER PERMEASE PROTEIN MG189-RELATED-RELATED"/>
    <property type="match status" value="1"/>
</dbReference>
<evidence type="ECO:0000256" key="4">
    <source>
        <dbReference type="ARBA" id="ARBA00022692"/>
    </source>
</evidence>
<evidence type="ECO:0000256" key="3">
    <source>
        <dbReference type="ARBA" id="ARBA00022475"/>
    </source>
</evidence>
<feature type="transmembrane region" description="Helical" evidence="7">
    <location>
        <begin position="20"/>
        <end position="38"/>
    </location>
</feature>
<dbReference type="Pfam" id="PF00528">
    <property type="entry name" value="BPD_transp_1"/>
    <property type="match status" value="1"/>
</dbReference>
<evidence type="ECO:0000256" key="5">
    <source>
        <dbReference type="ARBA" id="ARBA00022989"/>
    </source>
</evidence>
<dbReference type="PROSITE" id="PS50928">
    <property type="entry name" value="ABC_TM1"/>
    <property type="match status" value="1"/>
</dbReference>
<dbReference type="AlphaFoldDB" id="A0A430FUW6"/>
<dbReference type="InterPro" id="IPR000515">
    <property type="entry name" value="MetI-like"/>
</dbReference>
<evidence type="ECO:0000313" key="10">
    <source>
        <dbReference type="Proteomes" id="UP000287470"/>
    </source>
</evidence>
<organism evidence="9 10">
    <name type="scientific">Bifidobacterium samirii</name>
    <dbReference type="NCBI Taxonomy" id="2306974"/>
    <lineage>
        <taxon>Bacteria</taxon>
        <taxon>Bacillati</taxon>
        <taxon>Actinomycetota</taxon>
        <taxon>Actinomycetes</taxon>
        <taxon>Bifidobacteriales</taxon>
        <taxon>Bifidobacteriaceae</taxon>
        <taxon>Bifidobacterium</taxon>
    </lineage>
</organism>
<comment type="subcellular location">
    <subcellularLocation>
        <location evidence="1 7">Cell membrane</location>
        <topology evidence="1 7">Multi-pass membrane protein</topology>
    </subcellularLocation>
</comment>
<dbReference type="EMBL" id="QXGK01000006">
    <property type="protein sequence ID" value="RSX57239.1"/>
    <property type="molecule type" value="Genomic_DNA"/>
</dbReference>
<feature type="transmembrane region" description="Helical" evidence="7">
    <location>
        <begin position="145"/>
        <end position="165"/>
    </location>
</feature>
<accession>A0A430FUW6</accession>
<proteinExistence type="inferred from homology"/>